<evidence type="ECO:0000256" key="1">
    <source>
        <dbReference type="ARBA" id="ARBA00009860"/>
    </source>
</evidence>
<protein>
    <recommendedName>
        <fullName evidence="6">eIF-4F 25 kDa subunit</fullName>
    </recommendedName>
</protein>
<dbReference type="PANTHER" id="PTHR11960">
    <property type="entry name" value="EUKARYOTIC TRANSLATION INITIATION FACTOR 4E RELATED"/>
    <property type="match status" value="1"/>
</dbReference>
<keyword evidence="5 7" id="KW-0648">Protein biosynthesis</keyword>
<keyword evidence="2 7" id="KW-0396">Initiation factor</keyword>
<dbReference type="EMBL" id="JAHLQT010047199">
    <property type="protein sequence ID" value="KAG7153368.1"/>
    <property type="molecule type" value="Genomic_DNA"/>
</dbReference>
<evidence type="ECO:0000256" key="6">
    <source>
        <dbReference type="ARBA" id="ARBA00032656"/>
    </source>
</evidence>
<keyword evidence="3" id="KW-0810">Translation regulation</keyword>
<dbReference type="SUPFAM" id="SSF55418">
    <property type="entry name" value="eIF4e-like"/>
    <property type="match status" value="1"/>
</dbReference>
<dbReference type="PROSITE" id="PS00813">
    <property type="entry name" value="IF4E"/>
    <property type="match status" value="1"/>
</dbReference>
<comment type="similarity">
    <text evidence="1 7">Belongs to the eukaryotic initiation factor 4E family.</text>
</comment>
<evidence type="ECO:0000256" key="3">
    <source>
        <dbReference type="ARBA" id="ARBA00022845"/>
    </source>
</evidence>
<dbReference type="InterPro" id="IPR019770">
    <property type="entry name" value="TIF_eIF_4E_CS"/>
</dbReference>
<gene>
    <name evidence="8" type="primary">Eif4e-L1</name>
    <name evidence="8" type="ORF">Hamer_G010679</name>
</gene>
<evidence type="ECO:0000256" key="4">
    <source>
        <dbReference type="ARBA" id="ARBA00022884"/>
    </source>
</evidence>
<evidence type="ECO:0000313" key="8">
    <source>
        <dbReference type="EMBL" id="KAG7153368.1"/>
    </source>
</evidence>
<dbReference type="GO" id="GO:0000340">
    <property type="term" value="F:RNA 7-methylguanosine cap binding"/>
    <property type="evidence" value="ECO:0007669"/>
    <property type="project" value="TreeGrafter"/>
</dbReference>
<evidence type="ECO:0000313" key="9">
    <source>
        <dbReference type="Proteomes" id="UP000747542"/>
    </source>
</evidence>
<organism evidence="8 9">
    <name type="scientific">Homarus americanus</name>
    <name type="common">American lobster</name>
    <dbReference type="NCBI Taxonomy" id="6706"/>
    <lineage>
        <taxon>Eukaryota</taxon>
        <taxon>Metazoa</taxon>
        <taxon>Ecdysozoa</taxon>
        <taxon>Arthropoda</taxon>
        <taxon>Crustacea</taxon>
        <taxon>Multicrustacea</taxon>
        <taxon>Malacostraca</taxon>
        <taxon>Eumalacostraca</taxon>
        <taxon>Eucarida</taxon>
        <taxon>Decapoda</taxon>
        <taxon>Pleocyemata</taxon>
        <taxon>Astacidea</taxon>
        <taxon>Nephropoidea</taxon>
        <taxon>Nephropidae</taxon>
        <taxon>Homarus</taxon>
    </lineage>
</organism>
<proteinExistence type="inferred from homology"/>
<evidence type="ECO:0000256" key="2">
    <source>
        <dbReference type="ARBA" id="ARBA00022540"/>
    </source>
</evidence>
<reference evidence="8" key="1">
    <citation type="journal article" date="2021" name="Sci. Adv.">
        <title>The American lobster genome reveals insights on longevity, neural, and immune adaptations.</title>
        <authorList>
            <person name="Polinski J.M."/>
            <person name="Zimin A.V."/>
            <person name="Clark K.F."/>
            <person name="Kohn A.B."/>
            <person name="Sadowski N."/>
            <person name="Timp W."/>
            <person name="Ptitsyn A."/>
            <person name="Khanna P."/>
            <person name="Romanova D.Y."/>
            <person name="Williams P."/>
            <person name="Greenwood S.J."/>
            <person name="Moroz L.L."/>
            <person name="Walt D.R."/>
            <person name="Bodnar A.G."/>
        </authorList>
    </citation>
    <scope>NUCLEOTIDE SEQUENCE</scope>
    <source>
        <strain evidence="8">GMGI-L3</strain>
    </source>
</reference>
<dbReference type="Proteomes" id="UP000747542">
    <property type="component" value="Unassembled WGS sequence"/>
</dbReference>
<dbReference type="InterPro" id="IPR023398">
    <property type="entry name" value="TIF_eIF4e-like"/>
</dbReference>
<dbReference type="PANTHER" id="PTHR11960:SF8">
    <property type="entry name" value="EUKARYOTIC TRANSLATION INITIATION FACTOR 4E1-RELATED"/>
    <property type="match status" value="1"/>
</dbReference>
<feature type="non-terminal residue" evidence="8">
    <location>
        <position position="105"/>
    </location>
</feature>
<dbReference type="Pfam" id="PF01652">
    <property type="entry name" value="IF4E"/>
    <property type="match status" value="1"/>
</dbReference>
<keyword evidence="9" id="KW-1185">Reference proteome</keyword>
<keyword evidence="4 7" id="KW-0694">RNA-binding</keyword>
<comment type="caution">
    <text evidence="8">The sequence shown here is derived from an EMBL/GenBank/DDBJ whole genome shotgun (WGS) entry which is preliminary data.</text>
</comment>
<accession>A0A8J5MG90</accession>
<sequence>NAEKQQYSEVEVEGELEVSPDVLIKHPLENTWTLWFFKIDPTKTWEDCQMLVASFNTIEDFWAVYNHIDPPSLLKNGRDYSLFKQHIKPMWEDENNCNGGRWLLN</sequence>
<dbReference type="Gene3D" id="3.30.760.10">
    <property type="entry name" value="RNA Cap, Translation Initiation Factor Eif4e"/>
    <property type="match status" value="1"/>
</dbReference>
<dbReference type="GO" id="GO:0003743">
    <property type="term" value="F:translation initiation factor activity"/>
    <property type="evidence" value="ECO:0007669"/>
    <property type="project" value="UniProtKB-KW"/>
</dbReference>
<dbReference type="GO" id="GO:0016281">
    <property type="term" value="C:eukaryotic translation initiation factor 4F complex"/>
    <property type="evidence" value="ECO:0007669"/>
    <property type="project" value="TreeGrafter"/>
</dbReference>
<dbReference type="GO" id="GO:0006417">
    <property type="term" value="P:regulation of translation"/>
    <property type="evidence" value="ECO:0007669"/>
    <property type="project" value="UniProtKB-KW"/>
</dbReference>
<evidence type="ECO:0000256" key="7">
    <source>
        <dbReference type="RuleBase" id="RU004374"/>
    </source>
</evidence>
<dbReference type="InterPro" id="IPR001040">
    <property type="entry name" value="TIF_eIF_4E"/>
</dbReference>
<evidence type="ECO:0000256" key="5">
    <source>
        <dbReference type="ARBA" id="ARBA00022917"/>
    </source>
</evidence>
<dbReference type="AlphaFoldDB" id="A0A8J5MG90"/>
<feature type="non-terminal residue" evidence="8">
    <location>
        <position position="1"/>
    </location>
</feature>
<name>A0A8J5MG90_HOMAM</name>